<keyword evidence="1" id="KW-0472">Membrane</keyword>
<protein>
    <submittedName>
        <fullName evidence="3">Uncharacterized protein</fullName>
    </submittedName>
</protein>
<name>A0A2U0SC27_9SPHN</name>
<accession>A0A2U0SC27</accession>
<dbReference type="Proteomes" id="UP000245890">
    <property type="component" value="Unassembled WGS sequence"/>
</dbReference>
<organism evidence="3 4">
    <name type="scientific">Sphingomonas pokkalii</name>
    <dbReference type="NCBI Taxonomy" id="2175090"/>
    <lineage>
        <taxon>Bacteria</taxon>
        <taxon>Pseudomonadati</taxon>
        <taxon>Pseudomonadota</taxon>
        <taxon>Alphaproteobacteria</taxon>
        <taxon>Sphingomonadales</taxon>
        <taxon>Sphingomonadaceae</taxon>
        <taxon>Sphingomonas</taxon>
    </lineage>
</organism>
<dbReference type="OrthoDB" id="7586243at2"/>
<keyword evidence="2" id="KW-0732">Signal</keyword>
<proteinExistence type="predicted"/>
<feature type="transmembrane region" description="Helical" evidence="1">
    <location>
        <begin position="43"/>
        <end position="62"/>
    </location>
</feature>
<reference evidence="3 4" key="1">
    <citation type="submission" date="2018-05" db="EMBL/GenBank/DDBJ databases">
        <title>Description of Sphingomonas pokkalii sp nov, isolated from the rhizosphere of saline tolerant pokkali rice and its draft genome analysis.</title>
        <authorList>
            <person name="Menon R."/>
            <person name="Kumari S."/>
            <person name="Rameshkumar N."/>
        </authorList>
    </citation>
    <scope>NUCLEOTIDE SEQUENCE [LARGE SCALE GENOMIC DNA]</scope>
    <source>
        <strain evidence="3 4">L3B27</strain>
    </source>
</reference>
<keyword evidence="1" id="KW-1133">Transmembrane helix</keyword>
<gene>
    <name evidence="3" type="ORF">DD559_05915</name>
</gene>
<keyword evidence="1" id="KW-0812">Transmembrane</keyword>
<keyword evidence="4" id="KW-1185">Reference proteome</keyword>
<evidence type="ECO:0000256" key="1">
    <source>
        <dbReference type="SAM" id="Phobius"/>
    </source>
</evidence>
<evidence type="ECO:0000256" key="2">
    <source>
        <dbReference type="SAM" id="SignalP"/>
    </source>
</evidence>
<dbReference type="AlphaFoldDB" id="A0A2U0SC27"/>
<evidence type="ECO:0000313" key="4">
    <source>
        <dbReference type="Proteomes" id="UP000245890"/>
    </source>
</evidence>
<comment type="caution">
    <text evidence="3">The sequence shown here is derived from an EMBL/GenBank/DDBJ whole genome shotgun (WGS) entry which is preliminary data.</text>
</comment>
<dbReference type="EMBL" id="QENQ01000001">
    <property type="protein sequence ID" value="PVX28926.1"/>
    <property type="molecule type" value="Genomic_DNA"/>
</dbReference>
<feature type="chain" id="PRO_5015494300" evidence="2">
    <location>
        <begin position="28"/>
        <end position="120"/>
    </location>
</feature>
<evidence type="ECO:0000313" key="3">
    <source>
        <dbReference type="EMBL" id="PVX28926.1"/>
    </source>
</evidence>
<dbReference type="RefSeq" id="WP_116468369.1">
    <property type="nucleotide sequence ID" value="NZ_QENQ01000001.1"/>
</dbReference>
<sequence>MSPLAKKLVLGVATGASLLISIAPAQAQDWRWRRHYRDRGGDVAGAALVAGIAGLAIGVAISNDRRYDYDRRFYRERGYYPVDGYWYRDNYPRYRYYEYCSVRRVWDPYIGQPVLIRYCD</sequence>
<feature type="signal peptide" evidence="2">
    <location>
        <begin position="1"/>
        <end position="27"/>
    </location>
</feature>